<dbReference type="EMBL" id="LT963352">
    <property type="protein sequence ID" value="SOR82627.1"/>
    <property type="molecule type" value="Genomic_DNA"/>
</dbReference>
<dbReference type="AlphaFoldDB" id="A0A2N9BGY6"/>
<evidence type="ECO:0000256" key="3">
    <source>
        <dbReference type="ARBA" id="ARBA00022679"/>
    </source>
</evidence>
<dbReference type="OrthoDB" id="4497239at2"/>
<dbReference type="Pfam" id="PF00348">
    <property type="entry name" value="polyprenyl_synt"/>
    <property type="match status" value="1"/>
</dbReference>
<dbReference type="InterPro" id="IPR000092">
    <property type="entry name" value="Polyprenyl_synt"/>
</dbReference>
<protein>
    <submittedName>
        <fullName evidence="7">Octaprenyl-diphosphate synthase</fullName>
        <ecNumber evidence="7">2.5.1.90</ecNumber>
    </submittedName>
</protein>
<keyword evidence="4" id="KW-0479">Metal-binding</keyword>
<evidence type="ECO:0000256" key="1">
    <source>
        <dbReference type="ARBA" id="ARBA00001946"/>
    </source>
</evidence>
<evidence type="ECO:0000313" key="7">
    <source>
        <dbReference type="EMBL" id="SOR82627.1"/>
    </source>
</evidence>
<dbReference type="GO" id="GO:0046872">
    <property type="term" value="F:metal ion binding"/>
    <property type="evidence" value="ECO:0007669"/>
    <property type="project" value="UniProtKB-KW"/>
</dbReference>
<evidence type="ECO:0000256" key="5">
    <source>
        <dbReference type="ARBA" id="ARBA00022842"/>
    </source>
</evidence>
<keyword evidence="3 6" id="KW-0808">Transferase</keyword>
<dbReference type="GO" id="GO:0106350">
    <property type="term" value="F:all-trans-octaprenyl-diphosphate synthase activity"/>
    <property type="evidence" value="ECO:0007669"/>
    <property type="project" value="UniProtKB-EC"/>
</dbReference>
<keyword evidence="5" id="KW-0460">Magnesium</keyword>
<dbReference type="Gene3D" id="1.10.600.10">
    <property type="entry name" value="Farnesyl Diphosphate Synthase"/>
    <property type="match status" value="1"/>
</dbReference>
<dbReference type="Proteomes" id="UP000235464">
    <property type="component" value="Chromosome I"/>
</dbReference>
<dbReference type="InterPro" id="IPR008949">
    <property type="entry name" value="Isoprenoid_synthase_dom_sf"/>
</dbReference>
<dbReference type="CDD" id="cd00685">
    <property type="entry name" value="Trans_IPPS_HT"/>
    <property type="match status" value="1"/>
</dbReference>
<dbReference type="SFLD" id="SFLDG01017">
    <property type="entry name" value="Polyprenyl_Transferase_Like"/>
    <property type="match status" value="1"/>
</dbReference>
<name>A0A2N9BGY6_STRCX</name>
<dbReference type="RefSeq" id="WP_010039653.1">
    <property type="nucleotide sequence ID" value="NZ_LT962942.1"/>
</dbReference>
<accession>A0A2N9BGY6</accession>
<dbReference type="SFLD" id="SFLDS00005">
    <property type="entry name" value="Isoprenoid_Synthase_Type_I"/>
    <property type="match status" value="1"/>
</dbReference>
<comment type="similarity">
    <text evidence="2 6">Belongs to the FPP/GGPP synthase family.</text>
</comment>
<dbReference type="EC" id="2.5.1.90" evidence="7"/>
<dbReference type="PANTHER" id="PTHR12001:SF85">
    <property type="entry name" value="SHORT CHAIN ISOPRENYL DIPHOSPHATE SYNTHASE"/>
    <property type="match status" value="1"/>
</dbReference>
<proteinExistence type="inferred from homology"/>
<organism evidence="7 8">
    <name type="scientific">Streptomyces chartreusis NRRL 3882</name>
    <dbReference type="NCBI Taxonomy" id="1079985"/>
    <lineage>
        <taxon>Bacteria</taxon>
        <taxon>Bacillati</taxon>
        <taxon>Actinomycetota</taxon>
        <taxon>Actinomycetes</taxon>
        <taxon>Kitasatosporales</taxon>
        <taxon>Streptomycetaceae</taxon>
        <taxon>Streptomyces</taxon>
    </lineage>
</organism>
<reference evidence="8" key="1">
    <citation type="submission" date="2017-11" db="EMBL/GenBank/DDBJ databases">
        <authorList>
            <person name="Wibberg D."/>
        </authorList>
    </citation>
    <scope>NUCLEOTIDE SEQUENCE [LARGE SCALE GENOMIC DNA]</scope>
</reference>
<evidence type="ECO:0000256" key="4">
    <source>
        <dbReference type="ARBA" id="ARBA00022723"/>
    </source>
</evidence>
<sequence length="357" mass="38725">MSTDLTEALDLDAIRDRVDTVLADFLRRPPSTVPSQRGCGDELAQALRDFVLAPGKRIRALLCVLGWQAAGGGDGEEALWRTAASLEIFHAFALIHDDIIDSSQTRRGRPSAHRAFAARHRARPDADVFGIHAAILLGDLALTCSDALMHTAGLTTRQRDTVLPLIDTMRGEVLLGQHLDLMATGGPTDDVEHAMAIARLKTAKYTVERPLHLGAALAGADRELFDLCTAYALPLGEAFQLRDDLLGVFGDPALTGKPVLDDLRSGKATVLMALALRHATPHQRRTLEAHIGRPDLDAEGAARVRHILQRTGARDMVEGMISERYEAALRALDSTMLSPQTLHALRHIATRAVVRTA</sequence>
<dbReference type="PROSITE" id="PS00444">
    <property type="entry name" value="POLYPRENYL_SYNTHASE_2"/>
    <property type="match status" value="1"/>
</dbReference>
<dbReference type="PANTHER" id="PTHR12001">
    <property type="entry name" value="GERANYLGERANYL PYROPHOSPHATE SYNTHASE"/>
    <property type="match status" value="1"/>
</dbReference>
<dbReference type="GO" id="GO:0008299">
    <property type="term" value="P:isoprenoid biosynthetic process"/>
    <property type="evidence" value="ECO:0007669"/>
    <property type="project" value="InterPro"/>
</dbReference>
<evidence type="ECO:0000313" key="8">
    <source>
        <dbReference type="Proteomes" id="UP000235464"/>
    </source>
</evidence>
<dbReference type="InterPro" id="IPR033749">
    <property type="entry name" value="Polyprenyl_synt_CS"/>
</dbReference>
<dbReference type="PROSITE" id="PS00723">
    <property type="entry name" value="POLYPRENYL_SYNTHASE_1"/>
    <property type="match status" value="1"/>
</dbReference>
<evidence type="ECO:0000256" key="6">
    <source>
        <dbReference type="RuleBase" id="RU004466"/>
    </source>
</evidence>
<evidence type="ECO:0000256" key="2">
    <source>
        <dbReference type="ARBA" id="ARBA00006706"/>
    </source>
</evidence>
<dbReference type="SUPFAM" id="SSF48576">
    <property type="entry name" value="Terpenoid synthases"/>
    <property type="match status" value="1"/>
</dbReference>
<keyword evidence="8" id="KW-1185">Reference proteome</keyword>
<comment type="cofactor">
    <cofactor evidence="1">
        <name>Mg(2+)</name>
        <dbReference type="ChEBI" id="CHEBI:18420"/>
    </cofactor>
</comment>
<gene>
    <name evidence="7" type="primary">ispB</name>
    <name evidence="7" type="ORF">SCNRRL3882_6077</name>
</gene>